<dbReference type="SUPFAM" id="SSF46689">
    <property type="entry name" value="Homeodomain-like"/>
    <property type="match status" value="1"/>
</dbReference>
<protein>
    <submittedName>
        <fullName evidence="2">Uncharacterized protein LOC136088341</fullName>
    </submittedName>
</protein>
<evidence type="ECO:0000313" key="2">
    <source>
        <dbReference type="RefSeq" id="XP_065668110.1"/>
    </source>
</evidence>
<keyword evidence="1" id="KW-1185">Reference proteome</keyword>
<proteinExistence type="predicted"/>
<dbReference type="PANTHER" id="PTHR46068:SF1">
    <property type="entry name" value="TRANSPOSASE IS30-LIKE HTH DOMAIN-CONTAINING PROTEIN"/>
    <property type="match status" value="1"/>
</dbReference>
<dbReference type="InterPro" id="IPR009057">
    <property type="entry name" value="Homeodomain-like_sf"/>
</dbReference>
<reference evidence="2" key="1">
    <citation type="submission" date="2025-08" db="UniProtKB">
        <authorList>
            <consortium name="RefSeq"/>
        </authorList>
    </citation>
    <scope>IDENTIFICATION</scope>
</reference>
<dbReference type="PANTHER" id="PTHR46068">
    <property type="entry name" value="PROTEIN CBG27172"/>
    <property type="match status" value="1"/>
</dbReference>
<dbReference type="Gene3D" id="3.30.420.10">
    <property type="entry name" value="Ribonuclease H-like superfamily/Ribonuclease H"/>
    <property type="match status" value="1"/>
</dbReference>
<dbReference type="Proteomes" id="UP001652625">
    <property type="component" value="Chromosome 12"/>
</dbReference>
<evidence type="ECO:0000313" key="1">
    <source>
        <dbReference type="Proteomes" id="UP001652625"/>
    </source>
</evidence>
<gene>
    <name evidence="2" type="primary">LOC136088341</name>
</gene>
<dbReference type="GeneID" id="136088341"/>
<dbReference type="InterPro" id="IPR036397">
    <property type="entry name" value="RNaseH_sf"/>
</dbReference>
<name>A0ABM4D1H9_HYDVU</name>
<organism evidence="1 2">
    <name type="scientific">Hydra vulgaris</name>
    <name type="common">Hydra</name>
    <name type="synonym">Hydra attenuata</name>
    <dbReference type="NCBI Taxonomy" id="6087"/>
    <lineage>
        <taxon>Eukaryota</taxon>
        <taxon>Metazoa</taxon>
        <taxon>Cnidaria</taxon>
        <taxon>Hydrozoa</taxon>
        <taxon>Hydroidolina</taxon>
        <taxon>Anthoathecata</taxon>
        <taxon>Aplanulata</taxon>
        <taxon>Hydridae</taxon>
        <taxon>Hydra</taxon>
    </lineage>
</organism>
<sequence length="282" mass="32712">MNVHRLLIQRRYEEGLTGAEIFKLAKVHGINERCVYRTIQRLRETGGVEDLEKSVRPRSVRTPDRIKRIREKIRRNPERSARKLPQVKGVLRESMRELLKLDLGLKPYRKHKVHGLTANQKLARLQRCITLLREYDHCAVQNIIFSDEKLFVMEQSFNAKNNVVWSTSLKDIPQSSGIVQWYQNRSLVMVWAAVCSKGKLPFVFIERGTKINAVSYQESVLKAILQPEANLLYRNGDRCFQQDSAPAHTAKTTQEWLQQNCPKFIAKDECPLSSPDLNPLDY</sequence>
<dbReference type="RefSeq" id="XP_065668110.1">
    <property type="nucleotide sequence ID" value="XM_065812038.1"/>
</dbReference>
<accession>A0ABM4D1H9</accession>